<dbReference type="InterPro" id="IPR032675">
    <property type="entry name" value="LRR_dom_sf"/>
</dbReference>
<evidence type="ECO:0000256" key="3">
    <source>
        <dbReference type="ARBA" id="ARBA00023054"/>
    </source>
</evidence>
<evidence type="ECO:0000313" key="7">
    <source>
        <dbReference type="EMBL" id="RKP18481.1"/>
    </source>
</evidence>
<feature type="coiled-coil region" evidence="5">
    <location>
        <begin position="244"/>
        <end position="363"/>
    </location>
</feature>
<dbReference type="Pfam" id="PF13516">
    <property type="entry name" value="LRR_6"/>
    <property type="match status" value="1"/>
</dbReference>
<evidence type="ECO:0000256" key="5">
    <source>
        <dbReference type="SAM" id="Coils"/>
    </source>
</evidence>
<dbReference type="PANTHER" id="PTHR23170">
    <property type="entry name" value="NY-REN-58 ANTIGEN"/>
    <property type="match status" value="1"/>
</dbReference>
<feature type="compositionally biased region" description="Basic and acidic residues" evidence="6">
    <location>
        <begin position="449"/>
        <end position="463"/>
    </location>
</feature>
<protein>
    <submittedName>
        <fullName evidence="7">RNI-like protein</fullName>
    </submittedName>
</protein>
<evidence type="ECO:0000256" key="2">
    <source>
        <dbReference type="ARBA" id="ARBA00022490"/>
    </source>
</evidence>
<feature type="region of interest" description="Disordered" evidence="6">
    <location>
        <begin position="449"/>
        <end position="473"/>
    </location>
</feature>
<sequence>MDRFKEIYVDKCRELRIEPLNGIISCLNPNSSEKHPEKLDLSGQNLSIKNVIPIAEAFRQDILFTELDLSDSFLGDDEYDKNRLTLEWNCLGVWETALEAISDALTLNNTLEDLDLRNNRISPQGMALLARGMKNNSGLQNIDLRWNNAGLIGGRALLDAVELNRNIRSVDLSGNDVPEDIMKAINLGIACERHQDSFLNRAKEKQRVLFLDQEFQQLAMTHRQHIEKLAGELDEKTKYYENTRRTLQQQIEQASSEIEKSHNSYRSLEMKMNAVLIERDKMEEKLRTAEESLLVERSEHLKLVKSIQMDLEKERNAKEVWEKNQAKQLAEAAGRVLHLEACLNDIELQNSRLIMQLEEYRRKAEEADSYISGILNRRTFDLERLKEKEEAFRIRQRDWERMKEDALKTETRELRDKINHLEDRLRQSESFAKSTESLSIEQKISEAEKRVREEEVDKRRDTENQYQSLKRQRDSLQQEFENLHSRYLKEISELESKLSFERKNRQKAEEEYHLYKNEHISNEKQLIHLQSINQEMQRELINYKATVPRLQEQLSQKEQQCNVYKNELEAYKEEEIQRMKDLESAISGYIKGVSGKQRI</sequence>
<gene>
    <name evidence="7" type="ORF">ROZALSC1DRAFT_23197</name>
</gene>
<dbReference type="InterPro" id="IPR052116">
    <property type="entry name" value="Centro_Cilium_Assembly"/>
</dbReference>
<keyword evidence="2" id="KW-0963">Cytoplasm</keyword>
<keyword evidence="3 5" id="KW-0175">Coiled coil</keyword>
<organism evidence="7 8">
    <name type="scientific">Rozella allomycis (strain CSF55)</name>
    <dbReference type="NCBI Taxonomy" id="988480"/>
    <lineage>
        <taxon>Eukaryota</taxon>
        <taxon>Fungi</taxon>
        <taxon>Fungi incertae sedis</taxon>
        <taxon>Cryptomycota</taxon>
        <taxon>Cryptomycota incertae sedis</taxon>
        <taxon>Rozella</taxon>
    </lineage>
</organism>
<keyword evidence="4" id="KW-0206">Cytoskeleton</keyword>
<reference evidence="8" key="1">
    <citation type="journal article" date="2018" name="Nat. Microbiol.">
        <title>Leveraging single-cell genomics to expand the fungal tree of life.</title>
        <authorList>
            <person name="Ahrendt S.R."/>
            <person name="Quandt C.A."/>
            <person name="Ciobanu D."/>
            <person name="Clum A."/>
            <person name="Salamov A."/>
            <person name="Andreopoulos B."/>
            <person name="Cheng J.F."/>
            <person name="Woyke T."/>
            <person name="Pelin A."/>
            <person name="Henrissat B."/>
            <person name="Reynolds N.K."/>
            <person name="Benny G.L."/>
            <person name="Smith M.E."/>
            <person name="James T.Y."/>
            <person name="Grigoriev I.V."/>
        </authorList>
    </citation>
    <scope>NUCLEOTIDE SEQUENCE [LARGE SCALE GENOMIC DNA]</scope>
    <source>
        <strain evidence="8">CSF55</strain>
    </source>
</reference>
<dbReference type="SUPFAM" id="SSF52047">
    <property type="entry name" value="RNI-like"/>
    <property type="match status" value="1"/>
</dbReference>
<evidence type="ECO:0000313" key="8">
    <source>
        <dbReference type="Proteomes" id="UP000281549"/>
    </source>
</evidence>
<evidence type="ECO:0000256" key="1">
    <source>
        <dbReference type="ARBA" id="ARBA00004300"/>
    </source>
</evidence>
<evidence type="ECO:0000256" key="6">
    <source>
        <dbReference type="SAM" id="MobiDB-lite"/>
    </source>
</evidence>
<dbReference type="Proteomes" id="UP000281549">
    <property type="component" value="Unassembled WGS sequence"/>
</dbReference>
<comment type="subcellular location">
    <subcellularLocation>
        <location evidence="1">Cytoplasm</location>
        <location evidence="1">Cytoskeleton</location>
        <location evidence="1">Microtubule organizing center</location>
        <location evidence="1">Centrosome</location>
    </subcellularLocation>
</comment>
<dbReference type="AlphaFoldDB" id="A0A4P9YIC4"/>
<dbReference type="PANTHER" id="PTHR23170:SF3">
    <property type="entry name" value="LEUCINE-RICH REPEAT-CONTAINING PROTEIN 45"/>
    <property type="match status" value="1"/>
</dbReference>
<dbReference type="EMBL" id="ML005447">
    <property type="protein sequence ID" value="RKP18481.1"/>
    <property type="molecule type" value="Genomic_DNA"/>
</dbReference>
<proteinExistence type="predicted"/>
<name>A0A4P9YIC4_ROZAC</name>
<evidence type="ECO:0000256" key="4">
    <source>
        <dbReference type="ARBA" id="ARBA00023212"/>
    </source>
</evidence>
<accession>A0A4P9YIC4</accession>
<dbReference type="InterPro" id="IPR001611">
    <property type="entry name" value="Leu-rich_rpt"/>
</dbReference>
<dbReference type="Gene3D" id="3.80.10.10">
    <property type="entry name" value="Ribonuclease Inhibitor"/>
    <property type="match status" value="1"/>
</dbReference>